<accession>A0A852RGZ9</accession>
<comment type="caution">
    <text evidence="4">The sequence shown here is derived from an EMBL/GenBank/DDBJ whole genome shotgun (WGS) entry which is preliminary data.</text>
</comment>
<feature type="domain" description="HTH tetR-type" evidence="3">
    <location>
        <begin position="18"/>
        <end position="78"/>
    </location>
</feature>
<keyword evidence="5" id="KW-1185">Reference proteome</keyword>
<evidence type="ECO:0000259" key="3">
    <source>
        <dbReference type="PROSITE" id="PS50977"/>
    </source>
</evidence>
<dbReference type="Gene3D" id="1.10.357.10">
    <property type="entry name" value="Tetracycline Repressor, domain 2"/>
    <property type="match status" value="1"/>
</dbReference>
<dbReference type="SUPFAM" id="SSF46689">
    <property type="entry name" value="Homeodomain-like"/>
    <property type="match status" value="1"/>
</dbReference>
<name>A0A852RGZ9_9ACTN</name>
<evidence type="ECO:0000256" key="2">
    <source>
        <dbReference type="PROSITE-ProRule" id="PRU00335"/>
    </source>
</evidence>
<dbReference type="RefSeq" id="WP_179726143.1">
    <property type="nucleotide sequence ID" value="NZ_BAABEF010000001.1"/>
</dbReference>
<proteinExistence type="predicted"/>
<dbReference type="PANTHER" id="PTHR30055:SF223">
    <property type="entry name" value="HTH-TYPE TRANSCRIPTIONAL REGULATOR UIDR"/>
    <property type="match status" value="1"/>
</dbReference>
<feature type="DNA-binding region" description="H-T-H motif" evidence="2">
    <location>
        <begin position="41"/>
        <end position="60"/>
    </location>
</feature>
<evidence type="ECO:0000313" key="4">
    <source>
        <dbReference type="EMBL" id="NYD29809.1"/>
    </source>
</evidence>
<dbReference type="PROSITE" id="PS01081">
    <property type="entry name" value="HTH_TETR_1"/>
    <property type="match status" value="1"/>
</dbReference>
<dbReference type="InterPro" id="IPR009057">
    <property type="entry name" value="Homeodomain-like_sf"/>
</dbReference>
<dbReference type="EMBL" id="JACCBF010000001">
    <property type="protein sequence ID" value="NYD29809.1"/>
    <property type="molecule type" value="Genomic_DNA"/>
</dbReference>
<gene>
    <name evidence="4" type="ORF">BJ958_001355</name>
</gene>
<evidence type="ECO:0000256" key="1">
    <source>
        <dbReference type="ARBA" id="ARBA00023125"/>
    </source>
</evidence>
<dbReference type="InterPro" id="IPR023772">
    <property type="entry name" value="DNA-bd_HTH_TetR-type_CS"/>
</dbReference>
<dbReference type="PANTHER" id="PTHR30055">
    <property type="entry name" value="HTH-TYPE TRANSCRIPTIONAL REGULATOR RUTR"/>
    <property type="match status" value="1"/>
</dbReference>
<reference evidence="4 5" key="1">
    <citation type="submission" date="2020-07" db="EMBL/GenBank/DDBJ databases">
        <title>Sequencing the genomes of 1000 actinobacteria strains.</title>
        <authorList>
            <person name="Klenk H.-P."/>
        </authorList>
    </citation>
    <scope>NUCLEOTIDE SEQUENCE [LARGE SCALE GENOMIC DNA]</scope>
    <source>
        <strain evidence="4 5">DSM 19082</strain>
    </source>
</reference>
<dbReference type="GO" id="GO:0000976">
    <property type="term" value="F:transcription cis-regulatory region binding"/>
    <property type="evidence" value="ECO:0007669"/>
    <property type="project" value="TreeGrafter"/>
</dbReference>
<protein>
    <submittedName>
        <fullName evidence="4">AcrR family transcriptional regulator</fullName>
    </submittedName>
</protein>
<evidence type="ECO:0000313" key="5">
    <source>
        <dbReference type="Proteomes" id="UP000582231"/>
    </source>
</evidence>
<organism evidence="4 5">
    <name type="scientific">Nocardioides kongjuensis</name>
    <dbReference type="NCBI Taxonomy" id="349522"/>
    <lineage>
        <taxon>Bacteria</taxon>
        <taxon>Bacillati</taxon>
        <taxon>Actinomycetota</taxon>
        <taxon>Actinomycetes</taxon>
        <taxon>Propionibacteriales</taxon>
        <taxon>Nocardioidaceae</taxon>
        <taxon>Nocardioides</taxon>
    </lineage>
</organism>
<dbReference type="Pfam" id="PF00440">
    <property type="entry name" value="TetR_N"/>
    <property type="match status" value="1"/>
</dbReference>
<keyword evidence="1 2" id="KW-0238">DNA-binding</keyword>
<dbReference type="PROSITE" id="PS50977">
    <property type="entry name" value="HTH_TETR_2"/>
    <property type="match status" value="1"/>
</dbReference>
<dbReference type="AlphaFoldDB" id="A0A852RGZ9"/>
<dbReference type="InterPro" id="IPR050109">
    <property type="entry name" value="HTH-type_TetR-like_transc_reg"/>
</dbReference>
<dbReference type="PRINTS" id="PR00455">
    <property type="entry name" value="HTHTETR"/>
</dbReference>
<dbReference type="InterPro" id="IPR001647">
    <property type="entry name" value="HTH_TetR"/>
</dbReference>
<dbReference type="GO" id="GO:0003700">
    <property type="term" value="F:DNA-binding transcription factor activity"/>
    <property type="evidence" value="ECO:0007669"/>
    <property type="project" value="TreeGrafter"/>
</dbReference>
<sequence>MAEVKRRYHSPLRTGQAEASRAAVLAAARELFVEQGYGGTTIDQVAARAGVSKPTVFTAVGNKATLLKVVRDVAMAGDDDPRSVTDREDVASIARAGDLDRAIVLTARHVLAVNERYDDVHEVIRGAAGADPAVAELWETNEKERHVGAGHLLARLQASPTVPVREAQDRLWLLMATDHYHRLVVARGWSRSAYERWLTDGIRALFAS</sequence>
<dbReference type="Proteomes" id="UP000582231">
    <property type="component" value="Unassembled WGS sequence"/>
</dbReference>